<dbReference type="PANTHER" id="PTHR34962">
    <property type="entry name" value="EMBRYO DEFECTIVE 1703-RELATED"/>
    <property type="match status" value="1"/>
</dbReference>
<proteinExistence type="predicted"/>
<accession>A0A7I4AEX8</accession>
<name>A0A7I4AEX8_PHYPA</name>
<keyword evidence="3" id="KW-1185">Reference proteome</keyword>
<feature type="region of interest" description="Disordered" evidence="1">
    <location>
        <begin position="624"/>
        <end position="752"/>
    </location>
</feature>
<feature type="compositionally biased region" description="Polar residues" evidence="1">
    <location>
        <begin position="725"/>
        <end position="746"/>
    </location>
</feature>
<protein>
    <submittedName>
        <fullName evidence="2">Uncharacterized protein</fullName>
    </submittedName>
</protein>
<dbReference type="Proteomes" id="UP000006727">
    <property type="component" value="Chromosome 12"/>
</dbReference>
<gene>
    <name evidence="2" type="primary">LOC112289984</name>
</gene>
<evidence type="ECO:0000256" key="1">
    <source>
        <dbReference type="SAM" id="MobiDB-lite"/>
    </source>
</evidence>
<sequence>MESRLLHAGCVALPRPCLVVPSTRNGVSYQQSRQAFRVAAQKFMKSMTSRHGTSVLRGEKRKHSRSVGVVVACQRPDQEDVETAENAGRESAAAGVGKQLQDYVQSCKNSLSERSENIEAEITQRLGINEPFSHYMKKKGKEIRTEMVGTAESVYSTVVSISNQPVVKRCLIGFFVFYAFSMLWAARILMSNKKSEEAIDQSGREPRLQKLRVGARGSVNVTAPLEHAETNLNGRTVTSVNDEEFQLKVRKIQEMARAVRIAEQGVFSPSESAFVTISGKRSDLGSEQQQQQSILTNKEDLQKENSQEEKLVGDDAGKEQAKFAEKREPHLNLKPQEGPFSTQTSITGVEDNKNFGVSEALQSKVASEDVAKNGSAKNPLKGDINSSVVSKSSQSNSTGRLHPSTRNDLADISIDGSPTSSISGATKLPGNDNATPNLNGAAREMPPVGIQPQKFKSMRVITSPEEARARIAARKAKDGSIAAKGISASSTRPKFPKIKTPAVVSGEGDLRTDSKSKDKGSQSSGPTDGNRGSLKSSLSQEESPNPKSEEQQEEEGWMRDEVLRRIVLKVRDNEEAGRDSFHGLNSEEEQLFFKGLERKFEREGEAVKTWIQDRVENLDYGIGGVGLDDPPETFVPRWKDQENADTKKFEKFQEDRKRILQQQMGISTPSPPSSPSSSSPSSASEPPEVAPTISASKPSSSSADSVAKTSTKETSTTVVSRERLQSNGNASGSKTIVTSTGKQPKSTSREWQHTKKWAQELQKKYDLETDPEQRALMEEVGQDLDRWITEDEIEEATRLLSKGVAGEQEYVKMHYEKTREKIKKQHEMFGSEGMLNKYGEYKETKKEVELWWLDLPYVLCIGLTQSDSSDGGEPRQGFYSLDMTPDFSGIVGQGKLERTYNHTIAFQDPKDASNFCGLLLSERYMADVIPILPKDLYQDVKQEGFKVTVIKKGQLGLKPGQALEDVEQRLIAIGSSVYWEELERARSIDMDAVLDEGLGYGRPSR</sequence>
<evidence type="ECO:0000313" key="3">
    <source>
        <dbReference type="Proteomes" id="UP000006727"/>
    </source>
</evidence>
<feature type="compositionally biased region" description="Basic and acidic residues" evidence="1">
    <location>
        <begin position="508"/>
        <end position="520"/>
    </location>
</feature>
<reference evidence="2" key="3">
    <citation type="submission" date="2020-12" db="UniProtKB">
        <authorList>
            <consortium name="EnsemblPlants"/>
        </authorList>
    </citation>
    <scope>IDENTIFICATION</scope>
</reference>
<dbReference type="EMBL" id="ABEU02000012">
    <property type="status" value="NOT_ANNOTATED_CDS"/>
    <property type="molecule type" value="Genomic_DNA"/>
</dbReference>
<dbReference type="RefSeq" id="XP_024391571.1">
    <property type="nucleotide sequence ID" value="XM_024535803.2"/>
</dbReference>
<evidence type="ECO:0000313" key="2">
    <source>
        <dbReference type="EnsemblPlants" id="Pp3c12_1870V3.3"/>
    </source>
</evidence>
<feature type="region of interest" description="Disordered" evidence="1">
    <location>
        <begin position="280"/>
        <end position="348"/>
    </location>
</feature>
<reference evidence="2 3" key="1">
    <citation type="journal article" date="2008" name="Science">
        <title>The Physcomitrella genome reveals evolutionary insights into the conquest of land by plants.</title>
        <authorList>
            <person name="Rensing S."/>
            <person name="Lang D."/>
            <person name="Zimmer A."/>
            <person name="Terry A."/>
            <person name="Salamov A."/>
            <person name="Shapiro H."/>
            <person name="Nishiyama T."/>
            <person name="Perroud P.-F."/>
            <person name="Lindquist E."/>
            <person name="Kamisugi Y."/>
            <person name="Tanahashi T."/>
            <person name="Sakakibara K."/>
            <person name="Fujita T."/>
            <person name="Oishi K."/>
            <person name="Shin-I T."/>
            <person name="Kuroki Y."/>
            <person name="Toyoda A."/>
            <person name="Suzuki Y."/>
            <person name="Hashimoto A."/>
            <person name="Yamaguchi K."/>
            <person name="Sugano A."/>
            <person name="Kohara Y."/>
            <person name="Fujiyama A."/>
            <person name="Anterola A."/>
            <person name="Aoki S."/>
            <person name="Ashton N."/>
            <person name="Barbazuk W.B."/>
            <person name="Barker E."/>
            <person name="Bennetzen J."/>
            <person name="Bezanilla M."/>
            <person name="Blankenship R."/>
            <person name="Cho S.H."/>
            <person name="Dutcher S."/>
            <person name="Estelle M."/>
            <person name="Fawcett J.A."/>
            <person name="Gundlach H."/>
            <person name="Hanada K."/>
            <person name="Heyl A."/>
            <person name="Hicks K.A."/>
            <person name="Hugh J."/>
            <person name="Lohr M."/>
            <person name="Mayer K."/>
            <person name="Melkozernov A."/>
            <person name="Murata T."/>
            <person name="Nelson D."/>
            <person name="Pils B."/>
            <person name="Prigge M."/>
            <person name="Reiss B."/>
            <person name="Renner T."/>
            <person name="Rombauts S."/>
            <person name="Rushton P."/>
            <person name="Sanderfoot A."/>
            <person name="Schween G."/>
            <person name="Shiu S.-H."/>
            <person name="Stueber K."/>
            <person name="Theodoulou F.L."/>
            <person name="Tu H."/>
            <person name="Van de Peer Y."/>
            <person name="Verrier P.J."/>
            <person name="Waters E."/>
            <person name="Wood A."/>
            <person name="Yang L."/>
            <person name="Cove D."/>
            <person name="Cuming A."/>
            <person name="Hasebe M."/>
            <person name="Lucas S."/>
            <person name="Mishler D.B."/>
            <person name="Reski R."/>
            <person name="Grigoriev I."/>
            <person name="Quatrano R.S."/>
            <person name="Boore J.L."/>
        </authorList>
    </citation>
    <scope>NUCLEOTIDE SEQUENCE [LARGE SCALE GENOMIC DNA]</scope>
    <source>
        <strain evidence="2 3">cv. Gransden 2004</strain>
    </source>
</reference>
<feature type="compositionally biased region" description="Basic and acidic residues" evidence="1">
    <location>
        <begin position="637"/>
        <end position="658"/>
    </location>
</feature>
<feature type="compositionally biased region" description="Basic and acidic residues" evidence="1">
    <location>
        <begin position="297"/>
        <end position="331"/>
    </location>
</feature>
<dbReference type="Gramene" id="Pp3c12_1870V3.3">
    <property type="protein sequence ID" value="Pp3c12_1870V3.3"/>
    <property type="gene ID" value="Pp3c12_1870"/>
</dbReference>
<dbReference type="AlphaFoldDB" id="A0A7I4AEX8"/>
<reference evidence="2 3" key="2">
    <citation type="journal article" date="2018" name="Plant J.">
        <title>The Physcomitrella patens chromosome-scale assembly reveals moss genome structure and evolution.</title>
        <authorList>
            <person name="Lang D."/>
            <person name="Ullrich K.K."/>
            <person name="Murat F."/>
            <person name="Fuchs J."/>
            <person name="Jenkins J."/>
            <person name="Haas F.B."/>
            <person name="Piednoel M."/>
            <person name="Gundlach H."/>
            <person name="Van Bel M."/>
            <person name="Meyberg R."/>
            <person name="Vives C."/>
            <person name="Morata J."/>
            <person name="Symeonidi A."/>
            <person name="Hiss M."/>
            <person name="Muchero W."/>
            <person name="Kamisugi Y."/>
            <person name="Saleh O."/>
            <person name="Blanc G."/>
            <person name="Decker E.L."/>
            <person name="van Gessel N."/>
            <person name="Grimwood J."/>
            <person name="Hayes R.D."/>
            <person name="Graham S.W."/>
            <person name="Gunter L.E."/>
            <person name="McDaniel S.F."/>
            <person name="Hoernstein S.N.W."/>
            <person name="Larsson A."/>
            <person name="Li F.W."/>
            <person name="Perroud P.F."/>
            <person name="Phillips J."/>
            <person name="Ranjan P."/>
            <person name="Rokshar D.S."/>
            <person name="Rothfels C.J."/>
            <person name="Schneider L."/>
            <person name="Shu S."/>
            <person name="Stevenson D.W."/>
            <person name="Thummler F."/>
            <person name="Tillich M."/>
            <person name="Villarreal Aguilar J.C."/>
            <person name="Widiez T."/>
            <person name="Wong G.K."/>
            <person name="Wymore A."/>
            <person name="Zhang Y."/>
            <person name="Zimmer A.D."/>
            <person name="Quatrano R.S."/>
            <person name="Mayer K.F.X."/>
            <person name="Goodstein D."/>
            <person name="Casacuberta J.M."/>
            <person name="Vandepoele K."/>
            <person name="Reski R."/>
            <person name="Cuming A.C."/>
            <person name="Tuskan G.A."/>
            <person name="Maumus F."/>
            <person name="Salse J."/>
            <person name="Schmutz J."/>
            <person name="Rensing S.A."/>
        </authorList>
    </citation>
    <scope>NUCLEOTIDE SEQUENCE [LARGE SCALE GENOMIC DNA]</scope>
    <source>
        <strain evidence="2 3">cv. Gransden 2004</strain>
    </source>
</reference>
<feature type="region of interest" description="Disordered" evidence="1">
    <location>
        <begin position="365"/>
        <end position="558"/>
    </location>
</feature>
<dbReference type="PANTHER" id="PTHR34962:SF1">
    <property type="entry name" value="EMBRYO DEFECTIVE 1703-RELATED"/>
    <property type="match status" value="1"/>
</dbReference>
<dbReference type="EnsemblPlants" id="Pp3c12_1870V3.3">
    <property type="protein sequence ID" value="Pp3c12_1870V3.3"/>
    <property type="gene ID" value="Pp3c12_1870"/>
</dbReference>
<feature type="compositionally biased region" description="Low complexity" evidence="1">
    <location>
        <begin position="675"/>
        <end position="719"/>
    </location>
</feature>
<feature type="compositionally biased region" description="Low complexity" evidence="1">
    <location>
        <begin position="385"/>
        <end position="397"/>
    </location>
</feature>
<feature type="compositionally biased region" description="Low complexity" evidence="1">
    <location>
        <begin position="479"/>
        <end position="490"/>
    </location>
</feature>
<organism evidence="2 3">
    <name type="scientific">Physcomitrium patens</name>
    <name type="common">Spreading-leaved earth moss</name>
    <name type="synonym">Physcomitrella patens</name>
    <dbReference type="NCBI Taxonomy" id="3218"/>
    <lineage>
        <taxon>Eukaryota</taxon>
        <taxon>Viridiplantae</taxon>
        <taxon>Streptophyta</taxon>
        <taxon>Embryophyta</taxon>
        <taxon>Bryophyta</taxon>
        <taxon>Bryophytina</taxon>
        <taxon>Bryopsida</taxon>
        <taxon>Funariidae</taxon>
        <taxon>Funariales</taxon>
        <taxon>Funariaceae</taxon>
        <taxon>Physcomitrium</taxon>
    </lineage>
</organism>
<dbReference type="GeneID" id="112289984"/>
<feature type="compositionally biased region" description="Polar residues" evidence="1">
    <location>
        <begin position="533"/>
        <end position="546"/>
    </location>
</feature>
<feature type="compositionally biased region" description="Polar residues" evidence="1">
    <location>
        <begin position="285"/>
        <end position="296"/>
    </location>
</feature>